<dbReference type="InterPro" id="IPR001920">
    <property type="entry name" value="Asp/Glu_race"/>
</dbReference>
<dbReference type="EMBL" id="DVOE01000051">
    <property type="protein sequence ID" value="HIU98886.1"/>
    <property type="molecule type" value="Genomic_DNA"/>
</dbReference>
<evidence type="ECO:0000313" key="1">
    <source>
        <dbReference type="EMBL" id="HIU98886.1"/>
    </source>
</evidence>
<gene>
    <name evidence="1" type="ORF">IAC73_03480</name>
</gene>
<reference evidence="1" key="2">
    <citation type="journal article" date="2021" name="PeerJ">
        <title>Extensive microbial diversity within the chicken gut microbiome revealed by metagenomics and culture.</title>
        <authorList>
            <person name="Gilroy R."/>
            <person name="Ravi A."/>
            <person name="Getino M."/>
            <person name="Pursley I."/>
            <person name="Horton D.L."/>
            <person name="Alikhan N.F."/>
            <person name="Baker D."/>
            <person name="Gharbi K."/>
            <person name="Hall N."/>
            <person name="Watson M."/>
            <person name="Adriaenssens E.M."/>
            <person name="Foster-Nyarko E."/>
            <person name="Jarju S."/>
            <person name="Secka A."/>
            <person name="Antonio M."/>
            <person name="Oren A."/>
            <person name="Chaudhuri R.R."/>
            <person name="La Ragione R."/>
            <person name="Hildebrand F."/>
            <person name="Pallen M.J."/>
        </authorList>
    </citation>
    <scope>NUCLEOTIDE SEQUENCE</scope>
    <source>
        <strain evidence="1">10406</strain>
    </source>
</reference>
<reference evidence="1" key="1">
    <citation type="submission" date="2020-10" db="EMBL/GenBank/DDBJ databases">
        <authorList>
            <person name="Gilroy R."/>
        </authorList>
    </citation>
    <scope>NUCLEOTIDE SEQUENCE</scope>
    <source>
        <strain evidence="1">10406</strain>
    </source>
</reference>
<accession>A0A9D1SWK5</accession>
<dbReference type="SUPFAM" id="SSF53681">
    <property type="entry name" value="Aspartate/glutamate racemase"/>
    <property type="match status" value="2"/>
</dbReference>
<sequence>MTTIGVYDSGIGGLTTLAALMRRLPRCSFRYYADNARMPFGTKTAEEVKEAVCRALSRMRRECDVIVLGCNTASVTADPPGVFKLRPRLDEEELSSVLLLATPLTLSRLRADYGGFMSADTGELAVLVEITASLRYKGRRPLDMSVLGGYLSEKLPRCAPRRILLGCSHYIYLSREISRLYPGASVVSGNLRLAEEVAEALGEKPENDGLPALPSAAEEGARVKTVFTGEREERKYRWLLSRLLTAPPESL</sequence>
<comment type="caution">
    <text evidence="1">The sequence shown here is derived from an EMBL/GenBank/DDBJ whole genome shotgun (WGS) entry which is preliminary data.</text>
</comment>
<dbReference type="Gene3D" id="3.40.50.1860">
    <property type="match status" value="2"/>
</dbReference>
<dbReference type="AlphaFoldDB" id="A0A9D1SWK5"/>
<organism evidence="1 2">
    <name type="scientific">Candidatus Limadaptatus stercoripullorum</name>
    <dbReference type="NCBI Taxonomy" id="2840846"/>
    <lineage>
        <taxon>Bacteria</taxon>
        <taxon>Bacillati</taxon>
        <taxon>Bacillota</taxon>
        <taxon>Clostridia</taxon>
        <taxon>Eubacteriales</taxon>
        <taxon>Candidatus Limadaptatus</taxon>
    </lineage>
</organism>
<name>A0A9D1SWK5_9FIRM</name>
<protein>
    <recommendedName>
        <fullName evidence="3">Glutamate racemase</fullName>
    </recommendedName>
</protein>
<evidence type="ECO:0000313" key="2">
    <source>
        <dbReference type="Proteomes" id="UP000886857"/>
    </source>
</evidence>
<dbReference type="Proteomes" id="UP000886857">
    <property type="component" value="Unassembled WGS sequence"/>
</dbReference>
<proteinExistence type="predicted"/>
<dbReference type="GO" id="GO:0016855">
    <property type="term" value="F:racemase and epimerase activity, acting on amino acids and derivatives"/>
    <property type="evidence" value="ECO:0007669"/>
    <property type="project" value="InterPro"/>
</dbReference>
<evidence type="ECO:0008006" key="3">
    <source>
        <dbReference type="Google" id="ProtNLM"/>
    </source>
</evidence>